<evidence type="ECO:0000256" key="2">
    <source>
        <dbReference type="ARBA" id="ARBA00022448"/>
    </source>
</evidence>
<name>A0A386UST5_9RHOB</name>
<dbReference type="GO" id="GO:0055085">
    <property type="term" value="P:transmembrane transport"/>
    <property type="evidence" value="ECO:0007669"/>
    <property type="project" value="InterPro"/>
</dbReference>
<feature type="transmembrane region" description="Helical" evidence="7">
    <location>
        <begin position="130"/>
        <end position="160"/>
    </location>
</feature>
<feature type="transmembrane region" description="Helical" evidence="7">
    <location>
        <begin position="53"/>
        <end position="75"/>
    </location>
</feature>
<dbReference type="PANTHER" id="PTHR30151">
    <property type="entry name" value="ALKANE SULFONATE ABC TRANSPORTER-RELATED, MEMBRANE SUBUNIT"/>
    <property type="match status" value="1"/>
</dbReference>
<reference evidence="10" key="1">
    <citation type="submission" date="2018-07" db="EMBL/GenBank/DDBJ databases">
        <title>Genome Structure of the Opportunistic Pathogen Paracoccus yeei (Alphaproteobacteria) and Identification of Putative Virulence Factors.</title>
        <authorList>
            <person name="Lasek R."/>
            <person name="Szuplewska M."/>
            <person name="Mitura M."/>
            <person name="Decewicz P."/>
            <person name="Chmielowska C."/>
            <person name="Pawlot A."/>
            <person name="Sentkowska D."/>
            <person name="Czarnecki J."/>
            <person name="Bartosik D."/>
        </authorList>
    </citation>
    <scope>NUCLEOTIDE SEQUENCE [LARGE SCALE GENOMIC DNA]</scope>
    <source>
        <strain evidence="10">CCUG 32053</strain>
        <plasmid evidence="10">pyee2</plasmid>
    </source>
</reference>
<keyword evidence="3" id="KW-1003">Cell membrane</keyword>
<evidence type="ECO:0000313" key="9">
    <source>
        <dbReference type="EMBL" id="AYF03724.1"/>
    </source>
</evidence>
<dbReference type="Proteomes" id="UP000272010">
    <property type="component" value="Plasmid pYEE2"/>
</dbReference>
<feature type="transmembrane region" description="Helical" evidence="7">
    <location>
        <begin position="290"/>
        <end position="315"/>
    </location>
</feature>
<accession>A0A386UST5</accession>
<evidence type="ECO:0000259" key="8">
    <source>
        <dbReference type="PROSITE" id="PS50928"/>
    </source>
</evidence>
<evidence type="ECO:0000256" key="7">
    <source>
        <dbReference type="RuleBase" id="RU363032"/>
    </source>
</evidence>
<evidence type="ECO:0000313" key="10">
    <source>
        <dbReference type="Proteomes" id="UP000272010"/>
    </source>
</evidence>
<dbReference type="RefSeq" id="WP_120444643.1">
    <property type="nucleotide sequence ID" value="NZ_CP031080.1"/>
</dbReference>
<feature type="transmembrane region" description="Helical" evidence="7">
    <location>
        <begin position="240"/>
        <end position="270"/>
    </location>
</feature>
<feature type="transmembrane region" description="Helical" evidence="7">
    <location>
        <begin position="20"/>
        <end position="41"/>
    </location>
</feature>
<keyword evidence="2 7" id="KW-0813">Transport</keyword>
<dbReference type="PROSITE" id="PS50928">
    <property type="entry name" value="ABC_TM1"/>
    <property type="match status" value="1"/>
</dbReference>
<evidence type="ECO:0000256" key="4">
    <source>
        <dbReference type="ARBA" id="ARBA00022692"/>
    </source>
</evidence>
<dbReference type="CDD" id="cd06261">
    <property type="entry name" value="TM_PBP2"/>
    <property type="match status" value="1"/>
</dbReference>
<dbReference type="EMBL" id="CP031080">
    <property type="protein sequence ID" value="AYF03724.1"/>
    <property type="molecule type" value="Genomic_DNA"/>
</dbReference>
<keyword evidence="6 7" id="KW-0472">Membrane</keyword>
<evidence type="ECO:0000256" key="3">
    <source>
        <dbReference type="ARBA" id="ARBA00022475"/>
    </source>
</evidence>
<sequence>MTSIDIEAEIRAEPLPRPAVQGATLLAGLAWLAAVAVLALWQDLTFQPLGRELAMLWGGIAVALLGLGLFGNRLGRVGRWTGLRGPWLLALGLGAALWTAVTAKTGILPQPFFPTPQAMLEVFLYDWPKILYSASFSVWLLARGFFFGALAGFLIGVSMGWSRTVSYWATPLLRYVGPLPATAWLPLAFFIFPTSGSASVFLVAFSTAFPVAVLTWSGIASVNRDYYEIARTLGASPLFLILRVAVPAALPHVFVGLFMGLSTSFAVLVVAEMLGVEAGLGWYLQWAQGWAAYANMYAALFVMAAMCSGLITLLFRIRDRVLVWQKGVVRW</sequence>
<dbReference type="InterPro" id="IPR000515">
    <property type="entry name" value="MetI-like"/>
</dbReference>
<dbReference type="AlphaFoldDB" id="A0A386UST5"/>
<dbReference type="Gene3D" id="1.10.3720.10">
    <property type="entry name" value="MetI-like"/>
    <property type="match status" value="1"/>
</dbReference>
<dbReference type="SUPFAM" id="SSF161098">
    <property type="entry name" value="MetI-like"/>
    <property type="match status" value="1"/>
</dbReference>
<geneLocation type="plasmid" evidence="10">
    <name>pyee2</name>
</geneLocation>
<organism evidence="9 10">
    <name type="scientific">Paracoccus yeei</name>
    <dbReference type="NCBI Taxonomy" id="147645"/>
    <lineage>
        <taxon>Bacteria</taxon>
        <taxon>Pseudomonadati</taxon>
        <taxon>Pseudomonadota</taxon>
        <taxon>Alphaproteobacteria</taxon>
        <taxon>Rhodobacterales</taxon>
        <taxon>Paracoccaceae</taxon>
        <taxon>Paracoccus</taxon>
    </lineage>
</organism>
<keyword evidence="9" id="KW-0614">Plasmid</keyword>
<protein>
    <submittedName>
        <fullName evidence="9">ABC transporter permease subunit</fullName>
    </submittedName>
</protein>
<dbReference type="GO" id="GO:0005886">
    <property type="term" value="C:plasma membrane"/>
    <property type="evidence" value="ECO:0007669"/>
    <property type="project" value="UniProtKB-SubCell"/>
</dbReference>
<feature type="transmembrane region" description="Helical" evidence="7">
    <location>
        <begin position="198"/>
        <end position="219"/>
    </location>
</feature>
<comment type="similarity">
    <text evidence="7">Belongs to the binding-protein-dependent transport system permease family.</text>
</comment>
<evidence type="ECO:0000256" key="5">
    <source>
        <dbReference type="ARBA" id="ARBA00022989"/>
    </source>
</evidence>
<feature type="transmembrane region" description="Helical" evidence="7">
    <location>
        <begin position="87"/>
        <end position="110"/>
    </location>
</feature>
<dbReference type="Pfam" id="PF00528">
    <property type="entry name" value="BPD_transp_1"/>
    <property type="match status" value="1"/>
</dbReference>
<feature type="domain" description="ABC transmembrane type-1" evidence="8">
    <location>
        <begin position="130"/>
        <end position="315"/>
    </location>
</feature>
<proteinExistence type="inferred from homology"/>
<feature type="transmembrane region" description="Helical" evidence="7">
    <location>
        <begin position="172"/>
        <end position="192"/>
    </location>
</feature>
<comment type="subcellular location">
    <subcellularLocation>
        <location evidence="1 7">Cell membrane</location>
        <topology evidence="1 7">Multi-pass membrane protein</topology>
    </subcellularLocation>
</comment>
<keyword evidence="4 7" id="KW-0812">Transmembrane</keyword>
<evidence type="ECO:0000256" key="1">
    <source>
        <dbReference type="ARBA" id="ARBA00004651"/>
    </source>
</evidence>
<keyword evidence="5 7" id="KW-1133">Transmembrane helix</keyword>
<gene>
    <name evidence="9" type="ORF">PY32053_04188</name>
</gene>
<evidence type="ECO:0000256" key="6">
    <source>
        <dbReference type="ARBA" id="ARBA00023136"/>
    </source>
</evidence>
<dbReference type="PANTHER" id="PTHR30151:SF0">
    <property type="entry name" value="ABC TRANSPORTER PERMEASE PROTEIN MJ0413-RELATED"/>
    <property type="match status" value="1"/>
</dbReference>
<dbReference type="InterPro" id="IPR035906">
    <property type="entry name" value="MetI-like_sf"/>
</dbReference>